<evidence type="ECO:0000256" key="3">
    <source>
        <dbReference type="ARBA" id="ARBA00022670"/>
    </source>
</evidence>
<dbReference type="PANTHER" id="PTHR24264">
    <property type="entry name" value="TRYPSIN-RELATED"/>
    <property type="match status" value="1"/>
</dbReference>
<dbReference type="GO" id="GO:0005615">
    <property type="term" value="C:extracellular space"/>
    <property type="evidence" value="ECO:0007669"/>
    <property type="project" value="TreeGrafter"/>
</dbReference>
<dbReference type="InterPro" id="IPR001254">
    <property type="entry name" value="Trypsin_dom"/>
</dbReference>
<evidence type="ECO:0000313" key="8">
    <source>
        <dbReference type="Proteomes" id="UP000245119"/>
    </source>
</evidence>
<organism evidence="7 8">
    <name type="scientific">Pomacea canaliculata</name>
    <name type="common">Golden apple snail</name>
    <dbReference type="NCBI Taxonomy" id="400727"/>
    <lineage>
        <taxon>Eukaryota</taxon>
        <taxon>Metazoa</taxon>
        <taxon>Spiralia</taxon>
        <taxon>Lophotrochozoa</taxon>
        <taxon>Mollusca</taxon>
        <taxon>Gastropoda</taxon>
        <taxon>Caenogastropoda</taxon>
        <taxon>Architaenioglossa</taxon>
        <taxon>Ampullarioidea</taxon>
        <taxon>Ampullariidae</taxon>
        <taxon>Pomacea</taxon>
    </lineage>
</organism>
<dbReference type="EMBL" id="PZQS01000012">
    <property type="protein sequence ID" value="PVD20354.1"/>
    <property type="molecule type" value="Genomic_DNA"/>
</dbReference>
<dbReference type="SUPFAM" id="SSF50494">
    <property type="entry name" value="Trypsin-like serine proteases"/>
    <property type="match status" value="1"/>
</dbReference>
<comment type="subcellular location">
    <subcellularLocation>
        <location evidence="1">Secreted</location>
    </subcellularLocation>
</comment>
<dbReference type="GO" id="GO:0004252">
    <property type="term" value="F:serine-type endopeptidase activity"/>
    <property type="evidence" value="ECO:0007669"/>
    <property type="project" value="InterPro"/>
</dbReference>
<keyword evidence="3" id="KW-0645">Protease</keyword>
<evidence type="ECO:0000259" key="6">
    <source>
        <dbReference type="PROSITE" id="PS50240"/>
    </source>
</evidence>
<dbReference type="PANTHER" id="PTHR24264:SF65">
    <property type="entry name" value="SRCR DOMAIN-CONTAINING PROTEIN"/>
    <property type="match status" value="1"/>
</dbReference>
<comment type="caution">
    <text evidence="7">The sequence shown here is derived from an EMBL/GenBank/DDBJ whole genome shotgun (WGS) entry which is preliminary data.</text>
</comment>
<accession>A0A2T7NGP8</accession>
<dbReference type="InterPro" id="IPR033116">
    <property type="entry name" value="TRYPSIN_SER"/>
</dbReference>
<feature type="domain" description="Peptidase S1" evidence="6">
    <location>
        <begin position="1"/>
        <end position="97"/>
    </location>
</feature>
<dbReference type="InterPro" id="IPR043504">
    <property type="entry name" value="Peptidase_S1_PA_chymotrypsin"/>
</dbReference>
<dbReference type="Gene3D" id="2.40.10.10">
    <property type="entry name" value="Trypsin-like serine proteases"/>
    <property type="match status" value="1"/>
</dbReference>
<evidence type="ECO:0000256" key="1">
    <source>
        <dbReference type="ARBA" id="ARBA00004613"/>
    </source>
</evidence>
<evidence type="ECO:0000256" key="2">
    <source>
        <dbReference type="ARBA" id="ARBA00022525"/>
    </source>
</evidence>
<dbReference type="GO" id="GO:0006508">
    <property type="term" value="P:proteolysis"/>
    <property type="evidence" value="ECO:0007669"/>
    <property type="project" value="UniProtKB-KW"/>
</dbReference>
<dbReference type="STRING" id="400727.A0A2T7NGP8"/>
<dbReference type="InterPro" id="IPR009003">
    <property type="entry name" value="Peptidase_S1_PA"/>
</dbReference>
<dbReference type="AlphaFoldDB" id="A0A2T7NGP8"/>
<evidence type="ECO:0000256" key="5">
    <source>
        <dbReference type="ARBA" id="ARBA00022825"/>
    </source>
</evidence>
<proteinExistence type="predicted"/>
<keyword evidence="8" id="KW-1185">Reference proteome</keyword>
<keyword evidence="5" id="KW-0720">Serine protease</keyword>
<keyword evidence="2" id="KW-0964">Secreted</keyword>
<sequence>MPAVLKATNVSVLEDALCAARYNDYNSAIEMCAGDLRTSHDSCFGDSGGPLMCPEGLGPQMQLVGIISYGDGCGRLGTVAVYTQLSAFLPWIRDVVSRPL</sequence>
<evidence type="ECO:0000313" key="7">
    <source>
        <dbReference type="EMBL" id="PVD20354.1"/>
    </source>
</evidence>
<name>A0A2T7NGP8_POMCA</name>
<reference evidence="7 8" key="1">
    <citation type="submission" date="2018-04" db="EMBL/GenBank/DDBJ databases">
        <title>The genome of golden apple snail Pomacea canaliculata provides insight into stress tolerance and invasive adaptation.</title>
        <authorList>
            <person name="Liu C."/>
            <person name="Liu B."/>
            <person name="Ren Y."/>
            <person name="Zhang Y."/>
            <person name="Wang H."/>
            <person name="Li S."/>
            <person name="Jiang F."/>
            <person name="Yin L."/>
            <person name="Zhang G."/>
            <person name="Qian W."/>
            <person name="Fan W."/>
        </authorList>
    </citation>
    <scope>NUCLEOTIDE SEQUENCE [LARGE SCALE GENOMIC DNA]</scope>
    <source>
        <strain evidence="7">SZHN2017</strain>
        <tissue evidence="7">Muscle</tissue>
    </source>
</reference>
<protein>
    <recommendedName>
        <fullName evidence="6">Peptidase S1 domain-containing protein</fullName>
    </recommendedName>
</protein>
<dbReference type="Proteomes" id="UP000245119">
    <property type="component" value="Linkage Group LG12"/>
</dbReference>
<dbReference type="OrthoDB" id="10012881at2759"/>
<dbReference type="Pfam" id="PF00089">
    <property type="entry name" value="Trypsin"/>
    <property type="match status" value="1"/>
</dbReference>
<keyword evidence="4" id="KW-0378">Hydrolase</keyword>
<gene>
    <name evidence="7" type="ORF">C0Q70_18508</name>
</gene>
<dbReference type="InterPro" id="IPR050127">
    <property type="entry name" value="Serine_Proteases_S1"/>
</dbReference>
<dbReference type="PROSITE" id="PS50240">
    <property type="entry name" value="TRYPSIN_DOM"/>
    <property type="match status" value="1"/>
</dbReference>
<evidence type="ECO:0000256" key="4">
    <source>
        <dbReference type="ARBA" id="ARBA00022801"/>
    </source>
</evidence>
<dbReference type="PROSITE" id="PS00135">
    <property type="entry name" value="TRYPSIN_SER"/>
    <property type="match status" value="1"/>
</dbReference>